<protein>
    <submittedName>
        <fullName evidence="2">Unnamed protein product</fullName>
    </submittedName>
</protein>
<dbReference type="InterPro" id="IPR000415">
    <property type="entry name" value="Nitroreductase-like"/>
</dbReference>
<dbReference type="InterPro" id="IPR050461">
    <property type="entry name" value="Nitroreductase_HadB/RutE"/>
</dbReference>
<dbReference type="OrthoDB" id="41362at2759"/>
<keyword evidence="3" id="KW-1185">Reference proteome</keyword>
<reference evidence="2" key="1">
    <citation type="submission" date="2023-04" db="EMBL/GenBank/DDBJ databases">
        <title>Phytophthora lilii NBRC 32176.</title>
        <authorList>
            <person name="Ichikawa N."/>
            <person name="Sato H."/>
            <person name="Tonouchi N."/>
        </authorList>
    </citation>
    <scope>NUCLEOTIDE SEQUENCE</scope>
    <source>
        <strain evidence="2">NBRC 32176</strain>
    </source>
</reference>
<dbReference type="Gene3D" id="3.40.109.10">
    <property type="entry name" value="NADH Oxidase"/>
    <property type="match status" value="1"/>
</dbReference>
<dbReference type="AlphaFoldDB" id="A0A9W6TE91"/>
<dbReference type="GO" id="GO:0016491">
    <property type="term" value="F:oxidoreductase activity"/>
    <property type="evidence" value="ECO:0007669"/>
    <property type="project" value="InterPro"/>
</dbReference>
<gene>
    <name evidence="2" type="ORF">Plil01_000215400</name>
</gene>
<dbReference type="Pfam" id="PF00881">
    <property type="entry name" value="Nitroreductase"/>
    <property type="match status" value="1"/>
</dbReference>
<organism evidence="2 3">
    <name type="scientific">Phytophthora lilii</name>
    <dbReference type="NCBI Taxonomy" id="2077276"/>
    <lineage>
        <taxon>Eukaryota</taxon>
        <taxon>Sar</taxon>
        <taxon>Stramenopiles</taxon>
        <taxon>Oomycota</taxon>
        <taxon>Peronosporomycetes</taxon>
        <taxon>Peronosporales</taxon>
        <taxon>Peronosporaceae</taxon>
        <taxon>Phytophthora</taxon>
    </lineage>
</organism>
<evidence type="ECO:0000313" key="3">
    <source>
        <dbReference type="Proteomes" id="UP001165083"/>
    </source>
</evidence>
<evidence type="ECO:0000313" key="2">
    <source>
        <dbReference type="EMBL" id="GMF11453.1"/>
    </source>
</evidence>
<accession>A0A9W6TE91</accession>
<evidence type="ECO:0000259" key="1">
    <source>
        <dbReference type="Pfam" id="PF00881"/>
    </source>
</evidence>
<dbReference type="EMBL" id="BSXW01000074">
    <property type="protein sequence ID" value="GMF11453.1"/>
    <property type="molecule type" value="Genomic_DNA"/>
</dbReference>
<dbReference type="Proteomes" id="UP001165083">
    <property type="component" value="Unassembled WGS sequence"/>
</dbReference>
<feature type="domain" description="Nitroreductase" evidence="1">
    <location>
        <begin position="44"/>
        <end position="121"/>
    </location>
</feature>
<name>A0A9W6TE91_9STRA</name>
<proteinExistence type="predicted"/>
<dbReference type="InterPro" id="IPR029479">
    <property type="entry name" value="Nitroreductase"/>
</dbReference>
<dbReference type="PANTHER" id="PTHR43543">
    <property type="entry name" value="MALONIC SEMIALDEHYDE REDUCTASE RUTE-RELATED"/>
    <property type="match status" value="1"/>
</dbReference>
<dbReference type="PANTHER" id="PTHR43543:SF1">
    <property type="entry name" value="MALONIC SEMIALDEHYDE REDUCTASE RUTE-RELATED"/>
    <property type="match status" value="1"/>
</dbReference>
<dbReference type="SUPFAM" id="SSF55469">
    <property type="entry name" value="FMN-dependent nitroreductase-like"/>
    <property type="match status" value="1"/>
</dbReference>
<comment type="caution">
    <text evidence="2">The sequence shown here is derived from an EMBL/GenBank/DDBJ whole genome shotgun (WGS) entry which is preliminary data.</text>
</comment>
<sequence>MLDKNGRKVKEAPVVAVFAADCGNKNVPRKQQLNRDNGAPDEFVNGIPSHVQKFSGEGDPNVSTEAWAYKQATFAAATFLYAAQVHGLATCPMEGIDQVRVKRLLNIPDRYSIPVVIALGYANPAAKPAKPSVRFAPTEVFFDDKFGLSTAKLFEDE</sequence>